<proteinExistence type="predicted"/>
<protein>
    <submittedName>
        <fullName evidence="1">Uncharacterized protein</fullName>
    </submittedName>
</protein>
<keyword evidence="2" id="KW-1185">Reference proteome</keyword>
<dbReference type="AlphaFoldDB" id="A0A2W2E2I2"/>
<evidence type="ECO:0000313" key="1">
    <source>
        <dbReference type="EMBL" id="PZG16481.1"/>
    </source>
</evidence>
<dbReference type="RefSeq" id="WP_111214895.1">
    <property type="nucleotide sequence ID" value="NZ_POTY01000104.1"/>
</dbReference>
<dbReference type="EMBL" id="POTY01000104">
    <property type="protein sequence ID" value="PZG16481.1"/>
    <property type="molecule type" value="Genomic_DNA"/>
</dbReference>
<dbReference type="OrthoDB" id="3395797at2"/>
<evidence type="ECO:0000313" key="2">
    <source>
        <dbReference type="Proteomes" id="UP000248924"/>
    </source>
</evidence>
<accession>A0A2W2E2I2</accession>
<sequence>MPLPTFPTLRFADINDGELGALAAWLRDSLATVQGEQARRAAVRDQVLRACLWQMTAAGPDDPRWTPQPWDAARIAAGPNVGRQGFIVRRCPDGCEQVDGQPRWELYIAGGGPVWTCLAREHLRPVAAVRRDDGMGRARCTYDCLCCMGDPRRHLTTAGTPAKTVRSPRMAYDSQVSGEITIDPPLPWAEIRDSGYLPGSAWLNNKTVKLRVVTDEVDTEHGLLLRQQAVGIVPVTEDSYNAHSLVADVQQLIDQFGGGRTFAGRLNGCGDDAGDLWRLEVRDGRAVEVQARIVWPDGSEGV</sequence>
<reference evidence="1 2" key="1">
    <citation type="submission" date="2018-01" db="EMBL/GenBank/DDBJ databases">
        <title>Draft genome sequence of Jishengella sp. NA12.</title>
        <authorList>
            <person name="Sahin N."/>
            <person name="Ay H."/>
            <person name="Saygin H."/>
        </authorList>
    </citation>
    <scope>NUCLEOTIDE SEQUENCE [LARGE SCALE GENOMIC DNA]</scope>
    <source>
        <strain evidence="1 2">NA12</strain>
    </source>
</reference>
<comment type="caution">
    <text evidence="1">The sequence shown here is derived from an EMBL/GenBank/DDBJ whole genome shotgun (WGS) entry which is preliminary data.</text>
</comment>
<dbReference type="InterPro" id="IPR045779">
    <property type="entry name" value="DUF6205"/>
</dbReference>
<gene>
    <name evidence="1" type="ORF">C1I95_17385</name>
</gene>
<dbReference type="Proteomes" id="UP000248924">
    <property type="component" value="Unassembled WGS sequence"/>
</dbReference>
<dbReference type="Pfam" id="PF19708">
    <property type="entry name" value="DUF6205"/>
    <property type="match status" value="1"/>
</dbReference>
<name>A0A2W2E2I2_9ACTN</name>
<organism evidence="1 2">
    <name type="scientific">Micromonospora craterilacus</name>
    <dbReference type="NCBI Taxonomy" id="1655439"/>
    <lineage>
        <taxon>Bacteria</taxon>
        <taxon>Bacillati</taxon>
        <taxon>Actinomycetota</taxon>
        <taxon>Actinomycetes</taxon>
        <taxon>Micromonosporales</taxon>
        <taxon>Micromonosporaceae</taxon>
        <taxon>Micromonospora</taxon>
    </lineage>
</organism>